<accession>F8F2S4</accession>
<organism evidence="2 3">
    <name type="scientific">Gracilinema caldarium (strain ATCC 51460 / DSM 7334 / H1)</name>
    <name type="common">Treponema caldarium</name>
    <dbReference type="NCBI Taxonomy" id="744872"/>
    <lineage>
        <taxon>Bacteria</taxon>
        <taxon>Pseudomonadati</taxon>
        <taxon>Spirochaetota</taxon>
        <taxon>Spirochaetia</taxon>
        <taxon>Spirochaetales</taxon>
        <taxon>Breznakiellaceae</taxon>
        <taxon>Gracilinema</taxon>
    </lineage>
</organism>
<dbReference type="EMBL" id="CP002868">
    <property type="protein sequence ID" value="AEJ19468.1"/>
    <property type="molecule type" value="Genomic_DNA"/>
</dbReference>
<evidence type="ECO:0000313" key="3">
    <source>
        <dbReference type="Proteomes" id="UP000000503"/>
    </source>
</evidence>
<protein>
    <submittedName>
        <fullName evidence="2">Uncharacterized protein</fullName>
    </submittedName>
</protein>
<dbReference type="KEGG" id="scd:Spica_1322"/>
<evidence type="ECO:0000256" key="1">
    <source>
        <dbReference type="SAM" id="Coils"/>
    </source>
</evidence>
<gene>
    <name evidence="2" type="ordered locus">Spica_1322</name>
</gene>
<dbReference type="AlphaFoldDB" id="F8F2S4"/>
<name>F8F2S4_GRAC1</name>
<sequence>MVSPRDAAKTICAKNEAELARITQRREQAQAEGKRLAEKLLHEYPNAQRVWGFGSTYMKQTLLYRYKQLFLIYPLVP</sequence>
<proteinExistence type="predicted"/>
<keyword evidence="1" id="KW-0175">Coiled coil</keyword>
<dbReference type="OrthoDB" id="76214at203691"/>
<dbReference type="Proteomes" id="UP000000503">
    <property type="component" value="Chromosome"/>
</dbReference>
<feature type="coiled-coil region" evidence="1">
    <location>
        <begin position="12"/>
        <end position="39"/>
    </location>
</feature>
<dbReference type="RefSeq" id="WP_013968779.1">
    <property type="nucleotide sequence ID" value="NC_015732.1"/>
</dbReference>
<keyword evidence="3" id="KW-1185">Reference proteome</keyword>
<reference evidence="3" key="1">
    <citation type="journal article" date="2013" name="Stand. Genomic Sci.">
        <title>Genome sequence of the thermophilic fresh-water bacterium Spirochaeta caldaria type strain (H1(T)), reclassification of Spirochaeta caldaria, Spirochaeta stenostrepta, and Spirochaeta zuelzerae in the genus Treponema as Treponema caldaria comb. nov., Treponema stenostrepta comb. nov., and Treponema zuelzerae comb. nov., and emendation of the genus Treponema.</title>
        <authorList>
            <person name="Abt B."/>
            <person name="Goker M."/>
            <person name="Scheuner C."/>
            <person name="Han C."/>
            <person name="Lu M."/>
            <person name="Misra M."/>
            <person name="Lapidus A."/>
            <person name="Nolan M."/>
            <person name="Lucas S."/>
            <person name="Hammon N."/>
            <person name="Deshpande S."/>
            <person name="Cheng J.F."/>
            <person name="Tapia R."/>
            <person name="Goodwin L.A."/>
            <person name="Pitluck S."/>
            <person name="Liolios K."/>
            <person name="Pagani I."/>
            <person name="Ivanova N."/>
            <person name="Mavromatis K."/>
            <person name="Mikhailova N."/>
            <person name="Huntemann M."/>
            <person name="Pati A."/>
            <person name="Chen A."/>
            <person name="Palaniappan K."/>
            <person name="Land M."/>
            <person name="Hauser L."/>
            <person name="Jeffries C.D."/>
            <person name="Rohde M."/>
            <person name="Spring S."/>
            <person name="Gronow S."/>
            <person name="Detter J.C."/>
            <person name="Bristow J."/>
            <person name="Eisen J.A."/>
            <person name="Markowitz V."/>
            <person name="Hugenholtz P."/>
            <person name="Kyrpides N.C."/>
            <person name="Woyke T."/>
            <person name="Klenk H.P."/>
        </authorList>
    </citation>
    <scope>NUCLEOTIDE SEQUENCE</scope>
    <source>
        <strain evidence="3">ATCC 51460 / DSM 7334 / H1</strain>
    </source>
</reference>
<dbReference type="HOGENOM" id="CLU_2636981_0_0_12"/>
<evidence type="ECO:0000313" key="2">
    <source>
        <dbReference type="EMBL" id="AEJ19468.1"/>
    </source>
</evidence>